<sequence length="476" mass="51685">MDTLLLKLSFHAFCFLFLLTATTSATILGVTYTSPLTPPSSSAAVIGVCPITSLPSSSASFVGVSPLTWPPSSSIDGNTSVLPPPPQLSHPEAIAYAVSTLGFRALRLSHPDPGIIRALAFTNVSLLISIENELLIPLASSRSVADDWLRVHVLPFYPRSTIAVISVGDGTVPILQSELLLPAIRNVDLALQDFGIKDISVTATLSFLDVVTGIIPPSLATFREPMGEQVIRPLLQFLEDHSSVLLVDLSPYKVSRMYSQIPLGFSLFQGGEQSFYRDFSTGLTYHNMFDLMVDAVANSLEIFGYEDMPLVVAAAGWPSSAVGEDGSADPDATRANAEAYLSSLVAHLKVTPERNQVMKQVYLEHLIDAETEQGTQIWGILDRNLSNKYPRTDFSSSAAASIQGMTKTPKKRMIPRDPVTVSDYFQGRPANWTWMAIWVYDSLLVVAIICVLFFVSAVLFLGLEVGIVVAIRGLFN</sequence>
<dbReference type="EMBL" id="CAMGYJ010000007">
    <property type="protein sequence ID" value="CAI0443478.1"/>
    <property type="molecule type" value="Genomic_DNA"/>
</dbReference>
<dbReference type="InterPro" id="IPR017853">
    <property type="entry name" value="GH"/>
</dbReference>
<evidence type="ECO:0000256" key="3">
    <source>
        <dbReference type="ARBA" id="ARBA00012780"/>
    </source>
</evidence>
<dbReference type="SUPFAM" id="SSF51445">
    <property type="entry name" value="(Trans)glycosidases"/>
    <property type="match status" value="1"/>
</dbReference>
<keyword evidence="9" id="KW-1133">Transmembrane helix</keyword>
<dbReference type="InterPro" id="IPR044965">
    <property type="entry name" value="Glyco_hydro_17_plant"/>
</dbReference>
<dbReference type="Gene3D" id="3.20.20.80">
    <property type="entry name" value="Glycosidases"/>
    <property type="match status" value="1"/>
</dbReference>
<gene>
    <name evidence="11" type="ORF">LITE_LOCUS27697</name>
</gene>
<dbReference type="GO" id="GO:0005975">
    <property type="term" value="P:carbohydrate metabolic process"/>
    <property type="evidence" value="ECO:0007669"/>
    <property type="project" value="InterPro"/>
</dbReference>
<feature type="chain" id="PRO_5043931128" description="glucan endo-1,3-beta-D-glucosidase" evidence="10">
    <location>
        <begin position="26"/>
        <end position="476"/>
    </location>
</feature>
<reference evidence="11" key="1">
    <citation type="submission" date="2022-08" db="EMBL/GenBank/DDBJ databases">
        <authorList>
            <person name="Gutierrez-Valencia J."/>
        </authorList>
    </citation>
    <scope>NUCLEOTIDE SEQUENCE</scope>
</reference>
<evidence type="ECO:0000256" key="7">
    <source>
        <dbReference type="ARBA" id="ARBA00033417"/>
    </source>
</evidence>
<protein>
    <recommendedName>
        <fullName evidence="3">glucan endo-1,3-beta-D-glucosidase</fullName>
        <ecNumber evidence="3">3.2.1.39</ecNumber>
    </recommendedName>
    <alternativeName>
        <fullName evidence="6">(1-&gt;3)-beta-glucan endohydrolase</fullName>
    </alternativeName>
    <alternativeName>
        <fullName evidence="7">Beta-1,3-endoglucanase</fullName>
    </alternativeName>
</protein>
<keyword evidence="5" id="KW-0326">Glycosidase</keyword>
<evidence type="ECO:0000256" key="8">
    <source>
        <dbReference type="RuleBase" id="RU004335"/>
    </source>
</evidence>
<proteinExistence type="inferred from homology"/>
<keyword evidence="10" id="KW-0732">Signal</keyword>
<evidence type="ECO:0000256" key="5">
    <source>
        <dbReference type="ARBA" id="ARBA00023295"/>
    </source>
</evidence>
<accession>A0AAV0MB75</accession>
<evidence type="ECO:0000313" key="11">
    <source>
        <dbReference type="EMBL" id="CAI0443478.1"/>
    </source>
</evidence>
<comment type="caution">
    <text evidence="11">The sequence shown here is derived from an EMBL/GenBank/DDBJ whole genome shotgun (WGS) entry which is preliminary data.</text>
</comment>
<dbReference type="AlphaFoldDB" id="A0AAV0MB75"/>
<dbReference type="Pfam" id="PF00332">
    <property type="entry name" value="Glyco_hydro_17"/>
    <property type="match status" value="1"/>
</dbReference>
<evidence type="ECO:0000256" key="10">
    <source>
        <dbReference type="SAM" id="SignalP"/>
    </source>
</evidence>
<evidence type="ECO:0000256" key="1">
    <source>
        <dbReference type="ARBA" id="ARBA00000382"/>
    </source>
</evidence>
<keyword evidence="12" id="KW-1185">Reference proteome</keyword>
<organism evidence="11 12">
    <name type="scientific">Linum tenue</name>
    <dbReference type="NCBI Taxonomy" id="586396"/>
    <lineage>
        <taxon>Eukaryota</taxon>
        <taxon>Viridiplantae</taxon>
        <taxon>Streptophyta</taxon>
        <taxon>Embryophyta</taxon>
        <taxon>Tracheophyta</taxon>
        <taxon>Spermatophyta</taxon>
        <taxon>Magnoliopsida</taxon>
        <taxon>eudicotyledons</taxon>
        <taxon>Gunneridae</taxon>
        <taxon>Pentapetalae</taxon>
        <taxon>rosids</taxon>
        <taxon>fabids</taxon>
        <taxon>Malpighiales</taxon>
        <taxon>Linaceae</taxon>
        <taxon>Linum</taxon>
    </lineage>
</organism>
<evidence type="ECO:0000256" key="4">
    <source>
        <dbReference type="ARBA" id="ARBA00022801"/>
    </source>
</evidence>
<evidence type="ECO:0000313" key="12">
    <source>
        <dbReference type="Proteomes" id="UP001154282"/>
    </source>
</evidence>
<comment type="catalytic activity">
    <reaction evidence="1">
        <text>Hydrolysis of (1-&gt;3)-beta-D-glucosidic linkages in (1-&gt;3)-beta-D-glucans.</text>
        <dbReference type="EC" id="3.2.1.39"/>
    </reaction>
</comment>
<evidence type="ECO:0000256" key="6">
    <source>
        <dbReference type="ARBA" id="ARBA00033335"/>
    </source>
</evidence>
<keyword evidence="4" id="KW-0378">Hydrolase</keyword>
<evidence type="ECO:0000256" key="9">
    <source>
        <dbReference type="SAM" id="Phobius"/>
    </source>
</evidence>
<dbReference type="InterPro" id="IPR000490">
    <property type="entry name" value="Glyco_hydro_17"/>
</dbReference>
<feature type="signal peptide" evidence="10">
    <location>
        <begin position="1"/>
        <end position="25"/>
    </location>
</feature>
<keyword evidence="9" id="KW-0812">Transmembrane</keyword>
<dbReference type="EC" id="3.2.1.39" evidence="3"/>
<evidence type="ECO:0000256" key="2">
    <source>
        <dbReference type="ARBA" id="ARBA00008773"/>
    </source>
</evidence>
<dbReference type="GO" id="GO:0042973">
    <property type="term" value="F:glucan endo-1,3-beta-D-glucosidase activity"/>
    <property type="evidence" value="ECO:0007669"/>
    <property type="project" value="UniProtKB-EC"/>
</dbReference>
<feature type="transmembrane region" description="Helical" evidence="9">
    <location>
        <begin position="443"/>
        <end position="471"/>
    </location>
</feature>
<keyword evidence="9" id="KW-0472">Membrane</keyword>
<dbReference type="Proteomes" id="UP001154282">
    <property type="component" value="Unassembled WGS sequence"/>
</dbReference>
<comment type="similarity">
    <text evidence="2 8">Belongs to the glycosyl hydrolase 17 family.</text>
</comment>
<name>A0AAV0MB75_9ROSI</name>
<dbReference type="PANTHER" id="PTHR32227">
    <property type="entry name" value="GLUCAN ENDO-1,3-BETA-GLUCOSIDASE BG1-RELATED-RELATED"/>
    <property type="match status" value="1"/>
</dbReference>